<evidence type="ECO:0000256" key="2">
    <source>
        <dbReference type="PROSITE-ProRule" id="PRU01091"/>
    </source>
</evidence>
<dbReference type="InterPro" id="IPR036388">
    <property type="entry name" value="WH-like_DNA-bd_sf"/>
</dbReference>
<dbReference type="Gene3D" id="1.10.10.10">
    <property type="entry name" value="Winged helix-like DNA-binding domain superfamily/Winged helix DNA-binding domain"/>
    <property type="match status" value="1"/>
</dbReference>
<dbReference type="CDD" id="cd00383">
    <property type="entry name" value="trans_reg_C"/>
    <property type="match status" value="1"/>
</dbReference>
<keyword evidence="3" id="KW-0812">Transmembrane</keyword>
<proteinExistence type="predicted"/>
<dbReference type="SMART" id="SM00862">
    <property type="entry name" value="Trans_reg_C"/>
    <property type="match status" value="1"/>
</dbReference>
<organism evidence="5 6">
    <name type="scientific">Limnobaculum zhutongyuii</name>
    <dbReference type="NCBI Taxonomy" id="2498113"/>
    <lineage>
        <taxon>Bacteria</taxon>
        <taxon>Pseudomonadati</taxon>
        <taxon>Pseudomonadota</taxon>
        <taxon>Gammaproteobacteria</taxon>
        <taxon>Enterobacterales</taxon>
        <taxon>Budviciaceae</taxon>
        <taxon>Limnobaculum</taxon>
    </lineage>
</organism>
<dbReference type="GO" id="GO:0003677">
    <property type="term" value="F:DNA binding"/>
    <property type="evidence" value="ECO:0007669"/>
    <property type="project" value="UniProtKB-UniRule"/>
</dbReference>
<accession>A0A411WPI5</accession>
<keyword evidence="3" id="KW-1133">Transmembrane helix</keyword>
<name>A0A411WPI5_9GAMM</name>
<evidence type="ECO:0000313" key="6">
    <source>
        <dbReference type="Proteomes" id="UP000293154"/>
    </source>
</evidence>
<gene>
    <name evidence="5" type="ORF">EKN56_18260</name>
</gene>
<dbReference type="SUPFAM" id="SSF46894">
    <property type="entry name" value="C-terminal effector domain of the bipartite response regulators"/>
    <property type="match status" value="1"/>
</dbReference>
<dbReference type="OrthoDB" id="5801519at2"/>
<dbReference type="InterPro" id="IPR016032">
    <property type="entry name" value="Sig_transdc_resp-reg_C-effctor"/>
</dbReference>
<dbReference type="EMBL" id="CP034752">
    <property type="protein sequence ID" value="QBH98159.1"/>
    <property type="molecule type" value="Genomic_DNA"/>
</dbReference>
<dbReference type="PROSITE" id="PS51755">
    <property type="entry name" value="OMPR_PHOB"/>
    <property type="match status" value="1"/>
</dbReference>
<evidence type="ECO:0000313" key="5">
    <source>
        <dbReference type="EMBL" id="QBH98159.1"/>
    </source>
</evidence>
<protein>
    <submittedName>
        <fullName evidence="5">CadC family transcriptional regulator</fullName>
    </submittedName>
</protein>
<keyword evidence="6" id="KW-1185">Reference proteome</keyword>
<dbReference type="GO" id="GO:0006355">
    <property type="term" value="P:regulation of DNA-templated transcription"/>
    <property type="evidence" value="ECO:0007669"/>
    <property type="project" value="InterPro"/>
</dbReference>
<dbReference type="AlphaFoldDB" id="A0A411WPI5"/>
<keyword evidence="1 2" id="KW-0238">DNA-binding</keyword>
<dbReference type="KEGG" id="prag:EKN56_18260"/>
<feature type="DNA-binding region" description="OmpR/PhoB-type" evidence="2">
    <location>
        <begin position="4"/>
        <end position="109"/>
    </location>
</feature>
<dbReference type="InterPro" id="IPR001867">
    <property type="entry name" value="OmpR/PhoB-type_DNA-bd"/>
</dbReference>
<dbReference type="GO" id="GO:0000160">
    <property type="term" value="P:phosphorelay signal transduction system"/>
    <property type="evidence" value="ECO:0007669"/>
    <property type="project" value="InterPro"/>
</dbReference>
<evidence type="ECO:0000259" key="4">
    <source>
        <dbReference type="PROSITE" id="PS51755"/>
    </source>
</evidence>
<evidence type="ECO:0000256" key="1">
    <source>
        <dbReference type="ARBA" id="ARBA00023125"/>
    </source>
</evidence>
<keyword evidence="3" id="KW-0472">Membrane</keyword>
<sequence length="301" mass="33597">MVHGIKYRFNDLVVFDPDEATLSLGELNDDNVIAISSVTCRLLLLFVENHGEVVSRDVIFKRIWDDYGMISGNNNLNQNISKLRKIVKTLGIDDEFISTVPKTGFVLNKEIKLDVLREAEENAQPATSPLLDEILPVSDVNKIKDPVGSIDPVPATEPVLNSPKNIKPSNSLLNKKKIYLLSFISFITLAAVMVYLLNYRMAPVAHEGYLGMVNGCKVFLVTNQGESIINNKPVSEEMLRYAASKQQVCRGDEYLLIRDDALVQTYIPGVNRLFLLKCGILREHRIEMCSGLSGESNLISN</sequence>
<dbReference type="Proteomes" id="UP000293154">
    <property type="component" value="Chromosome"/>
</dbReference>
<feature type="domain" description="OmpR/PhoB-type" evidence="4">
    <location>
        <begin position="4"/>
        <end position="109"/>
    </location>
</feature>
<feature type="transmembrane region" description="Helical" evidence="3">
    <location>
        <begin position="178"/>
        <end position="197"/>
    </location>
</feature>
<evidence type="ECO:0000256" key="3">
    <source>
        <dbReference type="SAM" id="Phobius"/>
    </source>
</evidence>
<dbReference type="Pfam" id="PF00486">
    <property type="entry name" value="Trans_reg_C"/>
    <property type="match status" value="1"/>
</dbReference>
<reference evidence="5 6" key="1">
    <citation type="submission" date="2019-03" db="EMBL/GenBank/DDBJ databases">
        <title>Pragia sp. nov. isolated from the gut tract of Carduelis flavirostris.</title>
        <authorList>
            <person name="Ge Y."/>
        </authorList>
    </citation>
    <scope>NUCLEOTIDE SEQUENCE [LARGE SCALE GENOMIC DNA]</scope>
    <source>
        <strain evidence="5 6">CF-458</strain>
    </source>
</reference>